<dbReference type="InterPro" id="IPR047246">
    <property type="entry name" value="ThrRS_anticodon"/>
</dbReference>
<reference evidence="15 16" key="1">
    <citation type="submission" date="2018-06" db="EMBL/GenBank/DDBJ databases">
        <title>Genomic Encyclopedia of Archaeal and Bacterial Type Strains, Phase II (KMG-II): from individual species to whole genera.</title>
        <authorList>
            <person name="Goeker M."/>
        </authorList>
    </citation>
    <scope>NUCLEOTIDE SEQUENCE [LARGE SCALE GENOMIC DNA]</scope>
    <source>
        <strain evidence="15 16">ATCC 29103</strain>
    </source>
</reference>
<feature type="domain" description="Aminoacyl-transfer RNA synthetases class-II family profile" evidence="14">
    <location>
        <begin position="207"/>
        <end position="477"/>
    </location>
</feature>
<keyword evidence="8 13" id="KW-0067">ATP-binding</keyword>
<dbReference type="InterPro" id="IPR018163">
    <property type="entry name" value="Thr/Ala-tRNA-synth_IIc_edit"/>
</dbReference>
<keyword evidence="7 13" id="KW-0862">Zinc</keyword>
<dbReference type="GO" id="GO:0005524">
    <property type="term" value="F:ATP binding"/>
    <property type="evidence" value="ECO:0007669"/>
    <property type="project" value="UniProtKB-UniRule"/>
</dbReference>
<keyword evidence="9 13" id="KW-0694">RNA-binding</keyword>
<keyword evidence="4 13" id="KW-0436">Ligase</keyword>
<organism evidence="15 16">
    <name type="scientific">Metamycoplasma alkalescens</name>
    <dbReference type="NCBI Taxonomy" id="45363"/>
    <lineage>
        <taxon>Bacteria</taxon>
        <taxon>Bacillati</taxon>
        <taxon>Mycoplasmatota</taxon>
        <taxon>Mycoplasmoidales</taxon>
        <taxon>Metamycoplasmataceae</taxon>
        <taxon>Metamycoplasma</taxon>
    </lineage>
</organism>
<dbReference type="PANTHER" id="PTHR11451:SF56">
    <property type="entry name" value="THREONINE--TRNA LIGASE 1"/>
    <property type="match status" value="1"/>
</dbReference>
<dbReference type="PANTHER" id="PTHR11451">
    <property type="entry name" value="THREONINE-TRNA LIGASE"/>
    <property type="match status" value="1"/>
</dbReference>
<dbReference type="GO" id="GO:0000049">
    <property type="term" value="F:tRNA binding"/>
    <property type="evidence" value="ECO:0007669"/>
    <property type="project" value="UniProtKB-KW"/>
</dbReference>
<comment type="caution">
    <text evidence="13">Lacks conserved residue(s) required for the propagation of feature annotation.</text>
</comment>
<keyword evidence="5 13" id="KW-0479">Metal-binding</keyword>
<dbReference type="InterPro" id="IPR002314">
    <property type="entry name" value="aa-tRNA-synt_IIb"/>
</dbReference>
<dbReference type="EC" id="6.1.1.3" evidence="13"/>
<dbReference type="InterPro" id="IPR012947">
    <property type="entry name" value="tRNA_SAD"/>
</dbReference>
<comment type="catalytic activity">
    <reaction evidence="12 13">
        <text>tRNA(Thr) + L-threonine + ATP = L-threonyl-tRNA(Thr) + AMP + diphosphate + H(+)</text>
        <dbReference type="Rhea" id="RHEA:24624"/>
        <dbReference type="Rhea" id="RHEA-COMP:9670"/>
        <dbReference type="Rhea" id="RHEA-COMP:9704"/>
        <dbReference type="ChEBI" id="CHEBI:15378"/>
        <dbReference type="ChEBI" id="CHEBI:30616"/>
        <dbReference type="ChEBI" id="CHEBI:33019"/>
        <dbReference type="ChEBI" id="CHEBI:57926"/>
        <dbReference type="ChEBI" id="CHEBI:78442"/>
        <dbReference type="ChEBI" id="CHEBI:78534"/>
        <dbReference type="ChEBI" id="CHEBI:456215"/>
        <dbReference type="EC" id="6.1.1.3"/>
    </reaction>
</comment>
<name>A0A318U8C0_9BACT</name>
<keyword evidence="10 13" id="KW-0648">Protein biosynthesis</keyword>
<dbReference type="EMBL" id="QKLP01000005">
    <property type="protein sequence ID" value="PYF43112.1"/>
    <property type="molecule type" value="Genomic_DNA"/>
</dbReference>
<accession>A0A318U8C0</accession>
<dbReference type="RefSeq" id="WP_110858279.1">
    <property type="nucleotide sequence ID" value="NZ_LS991949.1"/>
</dbReference>
<evidence type="ECO:0000256" key="9">
    <source>
        <dbReference type="ARBA" id="ARBA00022884"/>
    </source>
</evidence>
<dbReference type="PROSITE" id="PS50862">
    <property type="entry name" value="AA_TRNA_LIGASE_II"/>
    <property type="match status" value="1"/>
</dbReference>
<dbReference type="CDD" id="cd00860">
    <property type="entry name" value="ThrRS_anticodon"/>
    <property type="match status" value="1"/>
</dbReference>
<dbReference type="Pfam" id="PF03129">
    <property type="entry name" value="HGTP_anticodon"/>
    <property type="match status" value="1"/>
</dbReference>
<dbReference type="Gene3D" id="3.30.54.20">
    <property type="match status" value="1"/>
</dbReference>
<comment type="cofactor">
    <cofactor evidence="13">
        <name>Zn(2+)</name>
        <dbReference type="ChEBI" id="CHEBI:29105"/>
    </cofactor>
    <text evidence="13">Binds 1 zinc ion per subunit.</text>
</comment>
<dbReference type="InterPro" id="IPR002320">
    <property type="entry name" value="Thr-tRNA-ligase_IIa"/>
</dbReference>
<evidence type="ECO:0000256" key="11">
    <source>
        <dbReference type="ARBA" id="ARBA00023146"/>
    </source>
</evidence>
<dbReference type="CDD" id="cd00771">
    <property type="entry name" value="ThrRS_core"/>
    <property type="match status" value="1"/>
</dbReference>
<evidence type="ECO:0000256" key="7">
    <source>
        <dbReference type="ARBA" id="ARBA00022833"/>
    </source>
</evidence>
<dbReference type="HAMAP" id="MF_00184">
    <property type="entry name" value="Thr_tRNA_synth"/>
    <property type="match status" value="1"/>
</dbReference>
<dbReference type="SUPFAM" id="SSF52954">
    <property type="entry name" value="Class II aaRS ABD-related"/>
    <property type="match status" value="1"/>
</dbReference>
<dbReference type="GO" id="GO:0004829">
    <property type="term" value="F:threonine-tRNA ligase activity"/>
    <property type="evidence" value="ECO:0007669"/>
    <property type="project" value="UniProtKB-UniRule"/>
</dbReference>
<gene>
    <name evidence="13" type="primary">thrS</name>
    <name evidence="15" type="ORF">BCF88_10536</name>
</gene>
<evidence type="ECO:0000256" key="10">
    <source>
        <dbReference type="ARBA" id="ARBA00022917"/>
    </source>
</evidence>
<dbReference type="GO" id="GO:0006435">
    <property type="term" value="P:threonyl-tRNA aminoacylation"/>
    <property type="evidence" value="ECO:0007669"/>
    <property type="project" value="UniProtKB-UniRule"/>
</dbReference>
<dbReference type="Proteomes" id="UP000247715">
    <property type="component" value="Unassembled WGS sequence"/>
</dbReference>
<dbReference type="InterPro" id="IPR004154">
    <property type="entry name" value="Anticodon-bd"/>
</dbReference>
<keyword evidence="6 13" id="KW-0547">Nucleotide-binding</keyword>
<dbReference type="FunFam" id="3.40.50.800:FF:000001">
    <property type="entry name" value="Threonine--tRNA ligase"/>
    <property type="match status" value="1"/>
</dbReference>
<comment type="subunit">
    <text evidence="13">Homodimer.</text>
</comment>
<keyword evidence="2 13" id="KW-0963">Cytoplasm</keyword>
<comment type="caution">
    <text evidence="15">The sequence shown here is derived from an EMBL/GenBank/DDBJ whole genome shotgun (WGS) entry which is preliminary data.</text>
</comment>
<feature type="binding site" evidence="13">
    <location>
        <position position="324"/>
    </location>
    <ligand>
        <name>Zn(2+)</name>
        <dbReference type="ChEBI" id="CHEBI:29105"/>
        <note>catalytic</note>
    </ligand>
</feature>
<dbReference type="GO" id="GO:0046872">
    <property type="term" value="F:metal ion binding"/>
    <property type="evidence" value="ECO:0007669"/>
    <property type="project" value="UniProtKB-KW"/>
</dbReference>
<comment type="subcellular location">
    <subcellularLocation>
        <location evidence="13">Cytoplasm</location>
    </subcellularLocation>
</comment>
<keyword evidence="11 13" id="KW-0030">Aminoacyl-tRNA synthetase</keyword>
<dbReference type="InterPro" id="IPR036621">
    <property type="entry name" value="Anticodon-bd_dom_sf"/>
</dbReference>
<dbReference type="Gene3D" id="3.30.930.10">
    <property type="entry name" value="Bira Bifunctional Protein, Domain 2"/>
    <property type="match status" value="1"/>
</dbReference>
<evidence type="ECO:0000256" key="5">
    <source>
        <dbReference type="ARBA" id="ARBA00022723"/>
    </source>
</evidence>
<dbReference type="Pfam" id="PF00587">
    <property type="entry name" value="tRNA-synt_2b"/>
    <property type="match status" value="1"/>
</dbReference>
<feature type="binding site" evidence="13">
    <location>
        <position position="454"/>
    </location>
    <ligand>
        <name>Zn(2+)</name>
        <dbReference type="ChEBI" id="CHEBI:29105"/>
        <note>catalytic</note>
    </ligand>
</feature>
<dbReference type="AlphaFoldDB" id="A0A318U8C0"/>
<dbReference type="SMART" id="SM00863">
    <property type="entry name" value="tRNA_SAD"/>
    <property type="match status" value="1"/>
</dbReference>
<comment type="similarity">
    <text evidence="1 13">Belongs to the class-II aminoacyl-tRNA synthetase family.</text>
</comment>
<dbReference type="InterPro" id="IPR045864">
    <property type="entry name" value="aa-tRNA-synth_II/BPL/LPL"/>
</dbReference>
<evidence type="ECO:0000313" key="16">
    <source>
        <dbReference type="Proteomes" id="UP000247715"/>
    </source>
</evidence>
<dbReference type="InterPro" id="IPR006195">
    <property type="entry name" value="aa-tRNA-synth_II"/>
</dbReference>
<dbReference type="Gene3D" id="3.30.980.10">
    <property type="entry name" value="Threonyl-trna Synthetase, Chain A, domain 2"/>
    <property type="match status" value="1"/>
</dbReference>
<protein>
    <recommendedName>
        <fullName evidence="13">Threonine--tRNA ligase</fullName>
        <ecNumber evidence="13">6.1.1.3</ecNumber>
    </recommendedName>
    <alternativeName>
        <fullName evidence="13">Threonyl-tRNA synthetase</fullName>
        <shortName evidence="13">ThrRS</shortName>
    </alternativeName>
</protein>
<evidence type="ECO:0000313" key="15">
    <source>
        <dbReference type="EMBL" id="PYF43112.1"/>
    </source>
</evidence>
<dbReference type="Pfam" id="PF07973">
    <property type="entry name" value="tRNA_SAD"/>
    <property type="match status" value="1"/>
</dbReference>
<dbReference type="SUPFAM" id="SSF55186">
    <property type="entry name" value="ThrRS/AlaRS common domain"/>
    <property type="match status" value="1"/>
</dbReference>
<keyword evidence="3 13" id="KW-0820">tRNA-binding</keyword>
<dbReference type="Gene3D" id="3.40.50.800">
    <property type="entry name" value="Anticodon-binding domain"/>
    <property type="match status" value="1"/>
</dbReference>
<evidence type="ECO:0000256" key="8">
    <source>
        <dbReference type="ARBA" id="ARBA00022840"/>
    </source>
</evidence>
<evidence type="ECO:0000256" key="6">
    <source>
        <dbReference type="ARBA" id="ARBA00022741"/>
    </source>
</evidence>
<evidence type="ECO:0000256" key="13">
    <source>
        <dbReference type="HAMAP-Rule" id="MF_00184"/>
    </source>
</evidence>
<dbReference type="FunFam" id="3.30.930.10:FF:000002">
    <property type="entry name" value="Threonine--tRNA ligase"/>
    <property type="match status" value="1"/>
</dbReference>
<dbReference type="GO" id="GO:0005737">
    <property type="term" value="C:cytoplasm"/>
    <property type="evidence" value="ECO:0007669"/>
    <property type="project" value="UniProtKB-SubCell"/>
</dbReference>
<dbReference type="NCBIfam" id="TIGR00418">
    <property type="entry name" value="thrS"/>
    <property type="match status" value="1"/>
</dbReference>
<evidence type="ECO:0000256" key="2">
    <source>
        <dbReference type="ARBA" id="ARBA00022490"/>
    </source>
</evidence>
<dbReference type="SUPFAM" id="SSF55681">
    <property type="entry name" value="Class II aaRS and biotin synthetases"/>
    <property type="match status" value="1"/>
</dbReference>
<feature type="binding site" evidence="13">
    <location>
        <position position="273"/>
    </location>
    <ligand>
        <name>Zn(2+)</name>
        <dbReference type="ChEBI" id="CHEBI:29105"/>
        <note>catalytic</note>
    </ligand>
</feature>
<evidence type="ECO:0000256" key="4">
    <source>
        <dbReference type="ARBA" id="ARBA00022598"/>
    </source>
</evidence>
<evidence type="ECO:0000259" key="14">
    <source>
        <dbReference type="PROSITE" id="PS50862"/>
    </source>
</evidence>
<evidence type="ECO:0000256" key="3">
    <source>
        <dbReference type="ARBA" id="ARBA00022555"/>
    </source>
</evidence>
<proteinExistence type="inferred from homology"/>
<sequence length="581" mass="68820">MKANHKLNHSTSHLLAAAILKLYPNTKLAIGPAIEEGFYYDFEFENPILEADLSKIEKLMKKLAEQGYVTKQVSKEFFNFNNQPYKTELYNEFLNDKKEITFFQFIHPKTNEILFTDLCAGGHIENTKEIKHFKLLSTAGAYWRGDSKNKMLTRIYGTCWETKEQLEQYLAILQERKERDHRKIGKDLELFMFNQLSGQGFPIWLEDGMKIHNIIKNYILKLDKKFGFKEVLTPHFGEKKLYEISGHWDHYQDTMFNPIKMDNETLVARPMTCPHHIILFNATRRSYRDLPIRYSEQSRLYRYEKSGALSGLERVRSMDLTEGHVFVRQDQIKEEFKHLYKMILQALKDFNIEIDHVSLSLRDPNDTEKFFQDNAMWNRAENDLREVLDKLKIKYQEFIGEAAFYGPKVDFQVRTALNKIITMSTLQLDFLLPQRFDMKFVNDKEEFEKPVLIHRGLIGTYERFIATLLEQTKGILPFWLSPKQITILPITNDFEIIQYAQELYEELSILDFNVNIDLRNERINKKIRESQIQKTKFIVIIGKKEVEEKLLAIREYGSEVTNEYKKDEFINKLLSLKKDLK</sequence>
<dbReference type="PRINTS" id="PR01047">
    <property type="entry name" value="TRNASYNTHTHR"/>
</dbReference>
<evidence type="ECO:0000256" key="1">
    <source>
        <dbReference type="ARBA" id="ARBA00008226"/>
    </source>
</evidence>
<dbReference type="InterPro" id="IPR033728">
    <property type="entry name" value="ThrRS_core"/>
</dbReference>
<evidence type="ECO:0000256" key="12">
    <source>
        <dbReference type="ARBA" id="ARBA00049515"/>
    </source>
</evidence>